<reference evidence="3 4" key="1">
    <citation type="submission" date="2024-03" db="EMBL/GenBank/DDBJ databases">
        <title>Community enrichment and isolation of bacterial strains for fucoidan degradation.</title>
        <authorList>
            <person name="Sichert A."/>
        </authorList>
    </citation>
    <scope>NUCLEOTIDE SEQUENCE [LARGE SCALE GENOMIC DNA]</scope>
    <source>
        <strain evidence="3 4">AS12</strain>
    </source>
</reference>
<proteinExistence type="inferred from homology"/>
<dbReference type="InterPro" id="IPR014729">
    <property type="entry name" value="Rossmann-like_a/b/a_fold"/>
</dbReference>
<dbReference type="InterPro" id="IPR006016">
    <property type="entry name" value="UspA"/>
</dbReference>
<comment type="similarity">
    <text evidence="1">Belongs to the universal stress protein A family.</text>
</comment>
<gene>
    <name evidence="3" type="ORF">WNY77_02270</name>
</gene>
<dbReference type="PANTHER" id="PTHR46268">
    <property type="entry name" value="STRESS RESPONSE PROTEIN NHAX"/>
    <property type="match status" value="1"/>
</dbReference>
<dbReference type="PRINTS" id="PR01438">
    <property type="entry name" value="UNVRSLSTRESS"/>
</dbReference>
<dbReference type="SUPFAM" id="SSF52402">
    <property type="entry name" value="Adenine nucleotide alpha hydrolases-like"/>
    <property type="match status" value="1"/>
</dbReference>
<evidence type="ECO:0000256" key="1">
    <source>
        <dbReference type="ARBA" id="ARBA00008791"/>
    </source>
</evidence>
<evidence type="ECO:0000313" key="4">
    <source>
        <dbReference type="Proteomes" id="UP001461163"/>
    </source>
</evidence>
<name>A0ABU9SRX6_9ALTE</name>
<evidence type="ECO:0000313" key="3">
    <source>
        <dbReference type="EMBL" id="MEM5496214.1"/>
    </source>
</evidence>
<keyword evidence="4" id="KW-1185">Reference proteome</keyword>
<feature type="domain" description="UspA" evidence="2">
    <location>
        <begin position="4"/>
        <end position="143"/>
    </location>
</feature>
<dbReference type="EMBL" id="JBBMQS010000001">
    <property type="protein sequence ID" value="MEM5496214.1"/>
    <property type="molecule type" value="Genomic_DNA"/>
</dbReference>
<dbReference type="InterPro" id="IPR006015">
    <property type="entry name" value="Universal_stress_UspA"/>
</dbReference>
<dbReference type="RefSeq" id="WP_033186789.1">
    <property type="nucleotide sequence ID" value="NZ_JBBMQS010000001.1"/>
</dbReference>
<evidence type="ECO:0000259" key="2">
    <source>
        <dbReference type="Pfam" id="PF00582"/>
    </source>
</evidence>
<accession>A0ABU9SRX6</accession>
<dbReference type="CDD" id="cd00293">
    <property type="entry name" value="USP-like"/>
    <property type="match status" value="1"/>
</dbReference>
<dbReference type="Gene3D" id="3.40.50.620">
    <property type="entry name" value="HUPs"/>
    <property type="match status" value="1"/>
</dbReference>
<dbReference type="Proteomes" id="UP001461163">
    <property type="component" value="Unassembled WGS sequence"/>
</dbReference>
<comment type="caution">
    <text evidence="3">The sequence shown here is derived from an EMBL/GenBank/DDBJ whole genome shotgun (WGS) entry which is preliminary data.</text>
</comment>
<organism evidence="3 4">
    <name type="scientific">Paraglaciecola mesophila</name>
    <dbReference type="NCBI Taxonomy" id="197222"/>
    <lineage>
        <taxon>Bacteria</taxon>
        <taxon>Pseudomonadati</taxon>
        <taxon>Pseudomonadota</taxon>
        <taxon>Gammaproteobacteria</taxon>
        <taxon>Alteromonadales</taxon>
        <taxon>Alteromonadaceae</taxon>
        <taxon>Paraglaciecola</taxon>
    </lineage>
</organism>
<protein>
    <submittedName>
        <fullName evidence="3">Universal stress protein</fullName>
    </submittedName>
</protein>
<dbReference type="Pfam" id="PF00582">
    <property type="entry name" value="Usp"/>
    <property type="match status" value="1"/>
</dbReference>
<dbReference type="PANTHER" id="PTHR46268:SF22">
    <property type="entry name" value="SENSOR PROTEIN KDPD-RELATED"/>
    <property type="match status" value="1"/>
</dbReference>
<sequence length="143" mass="15798">MRSRTILWPTDFSDTASHALQYVVEMANLYQVGIRILHVIEQPTGNENYMILTITPSELAKNMEDAAATKMHDLLSQLDTSLKVETIIRHGDAVDEVLAETNSDDIGMVVIASHGRTGMSHFLHDNVAEAIVKKANCPVLVVK</sequence>